<organism evidence="11 12">
    <name type="scientific">Roseateles oligotrophus</name>
    <dbReference type="NCBI Taxonomy" id="1769250"/>
    <lineage>
        <taxon>Bacteria</taxon>
        <taxon>Pseudomonadati</taxon>
        <taxon>Pseudomonadota</taxon>
        <taxon>Betaproteobacteria</taxon>
        <taxon>Burkholderiales</taxon>
        <taxon>Sphaerotilaceae</taxon>
        <taxon>Roseateles</taxon>
    </lineage>
</organism>
<evidence type="ECO:0000256" key="3">
    <source>
        <dbReference type="ARBA" id="ARBA00022525"/>
    </source>
</evidence>
<evidence type="ECO:0000256" key="6">
    <source>
        <dbReference type="PIRSR" id="PIRSR638970-1"/>
    </source>
</evidence>
<reference evidence="11 12" key="1">
    <citation type="submission" date="2020-08" db="EMBL/GenBank/DDBJ databases">
        <title>Functional genomics of gut bacteria from endangered species of beetles.</title>
        <authorList>
            <person name="Carlos-Shanley C."/>
        </authorList>
    </citation>
    <scope>NUCLEOTIDE SEQUENCE [LARGE SCALE GENOMIC DNA]</scope>
    <source>
        <strain evidence="11 12">S00239</strain>
    </source>
</reference>
<dbReference type="CDD" id="cd01083">
    <property type="entry name" value="GAG_Lyase"/>
    <property type="match status" value="1"/>
</dbReference>
<evidence type="ECO:0000259" key="9">
    <source>
        <dbReference type="Pfam" id="PF08124"/>
    </source>
</evidence>
<keyword evidence="3" id="KW-0964">Secreted</keyword>
<gene>
    <name evidence="11" type="ORF">HNP55_002173</name>
</gene>
<proteinExistence type="inferred from homology"/>
<dbReference type="Gene3D" id="2.60.220.10">
    <property type="entry name" value="Polysaccharide lyase family 8-like, C-terminal"/>
    <property type="match status" value="1"/>
</dbReference>
<dbReference type="InterPro" id="IPR012970">
    <property type="entry name" value="Lyase_8_alpha_N"/>
</dbReference>
<evidence type="ECO:0000256" key="1">
    <source>
        <dbReference type="ARBA" id="ARBA00004613"/>
    </source>
</evidence>
<dbReference type="GO" id="GO:0030246">
    <property type="term" value="F:carbohydrate binding"/>
    <property type="evidence" value="ECO:0007669"/>
    <property type="project" value="InterPro"/>
</dbReference>
<dbReference type="Pfam" id="PF24517">
    <property type="entry name" value="CBM96"/>
    <property type="match status" value="1"/>
</dbReference>
<comment type="subcellular location">
    <subcellularLocation>
        <location evidence="1">Secreted</location>
    </subcellularLocation>
</comment>
<comment type="caution">
    <text evidence="11">The sequence shown here is derived from an EMBL/GenBank/DDBJ whole genome shotgun (WGS) entry which is preliminary data.</text>
</comment>
<dbReference type="Pfam" id="PF08124">
    <property type="entry name" value="Lyase_8_N"/>
    <property type="match status" value="1"/>
</dbReference>
<feature type="active site" evidence="6">
    <location>
        <position position="326"/>
    </location>
</feature>
<evidence type="ECO:0000256" key="5">
    <source>
        <dbReference type="ARBA" id="ARBA00023239"/>
    </source>
</evidence>
<dbReference type="EC" id="4.2.2.1" evidence="11"/>
<dbReference type="Proteomes" id="UP000562027">
    <property type="component" value="Unassembled WGS sequence"/>
</dbReference>
<dbReference type="RefSeq" id="WP_184299124.1">
    <property type="nucleotide sequence ID" value="NZ_JACHLP010000004.1"/>
</dbReference>
<dbReference type="Pfam" id="PF02278">
    <property type="entry name" value="Lyase_8"/>
    <property type="match status" value="1"/>
</dbReference>
<evidence type="ECO:0000259" key="8">
    <source>
        <dbReference type="Pfam" id="PF02884"/>
    </source>
</evidence>
<dbReference type="GO" id="GO:0005975">
    <property type="term" value="P:carbohydrate metabolic process"/>
    <property type="evidence" value="ECO:0007669"/>
    <property type="project" value="InterPro"/>
</dbReference>
<evidence type="ECO:0000256" key="2">
    <source>
        <dbReference type="ARBA" id="ARBA00006699"/>
    </source>
</evidence>
<accession>A0A840L633</accession>
<feature type="domain" description="Polysaccharide lyase family 8 C-terminal" evidence="8">
    <location>
        <begin position="699"/>
        <end position="760"/>
    </location>
</feature>
<feature type="domain" description="Carbohydrate-binding module family 96" evidence="10">
    <location>
        <begin position="817"/>
        <end position="980"/>
    </location>
</feature>
<dbReference type="InterPro" id="IPR055372">
    <property type="entry name" value="CBM96"/>
</dbReference>
<dbReference type="AlphaFoldDB" id="A0A840L633"/>
<feature type="active site" evidence="6">
    <location>
        <position position="263"/>
    </location>
</feature>
<name>A0A840L633_9BURK</name>
<dbReference type="Pfam" id="PF02884">
    <property type="entry name" value="Lyase_8_C"/>
    <property type="match status" value="1"/>
</dbReference>
<dbReference type="EMBL" id="JACHLP010000004">
    <property type="protein sequence ID" value="MBB4843650.1"/>
    <property type="molecule type" value="Genomic_DNA"/>
</dbReference>
<dbReference type="PANTHER" id="PTHR38481">
    <property type="entry name" value="HYALURONATE LYASE"/>
    <property type="match status" value="1"/>
</dbReference>
<dbReference type="Gene3D" id="2.70.98.10">
    <property type="match status" value="1"/>
</dbReference>
<feature type="domain" description="Polysaccharide lyase 8 N-terminal alpha-helical" evidence="9">
    <location>
        <begin position="59"/>
        <end position="353"/>
    </location>
</feature>
<keyword evidence="12" id="KW-1185">Reference proteome</keyword>
<dbReference type="InterPro" id="IPR011071">
    <property type="entry name" value="Lyase_8-like_C"/>
</dbReference>
<dbReference type="GO" id="GO:0030340">
    <property type="term" value="F:hyaluronate lyase activity"/>
    <property type="evidence" value="ECO:0007669"/>
    <property type="project" value="UniProtKB-EC"/>
</dbReference>
<protein>
    <submittedName>
        <fullName evidence="11">Hyaluronate lyase</fullName>
        <ecNumber evidence="11">4.2.2.1</ecNumber>
    </submittedName>
</protein>
<comment type="similarity">
    <text evidence="2">Belongs to the polysaccharide lyase 8 family.</text>
</comment>
<dbReference type="InterPro" id="IPR004103">
    <property type="entry name" value="Lyase_8_C"/>
</dbReference>
<evidence type="ECO:0000259" key="10">
    <source>
        <dbReference type="Pfam" id="PF24517"/>
    </source>
</evidence>
<dbReference type="PANTHER" id="PTHR38481:SF1">
    <property type="entry name" value="HYALURONATE LYASE"/>
    <property type="match status" value="1"/>
</dbReference>
<dbReference type="InterPro" id="IPR003159">
    <property type="entry name" value="Lyase_8_central_dom"/>
</dbReference>
<evidence type="ECO:0000313" key="12">
    <source>
        <dbReference type="Proteomes" id="UP000562027"/>
    </source>
</evidence>
<evidence type="ECO:0000313" key="11">
    <source>
        <dbReference type="EMBL" id="MBB4843650.1"/>
    </source>
</evidence>
<keyword evidence="5 11" id="KW-0456">Lyase</keyword>
<dbReference type="InterPro" id="IPR014718">
    <property type="entry name" value="GH-type_carb-bd"/>
</dbReference>
<dbReference type="SUPFAM" id="SSF74650">
    <property type="entry name" value="Galactose mutarotase-like"/>
    <property type="match status" value="1"/>
</dbReference>
<feature type="domain" description="Polysaccharide lyase family 8 central" evidence="7">
    <location>
        <begin position="408"/>
        <end position="679"/>
    </location>
</feature>
<dbReference type="Gene3D" id="1.50.10.100">
    <property type="entry name" value="Chondroitin AC/alginate lyase"/>
    <property type="match status" value="1"/>
</dbReference>
<dbReference type="SUPFAM" id="SSF49863">
    <property type="entry name" value="Hyaluronate lyase-like, C-terminal domain"/>
    <property type="match status" value="1"/>
</dbReference>
<dbReference type="InterPro" id="IPR011013">
    <property type="entry name" value="Gal_mutarotase_sf_dom"/>
</dbReference>
<dbReference type="InterPro" id="IPR038970">
    <property type="entry name" value="Lyase_8"/>
</dbReference>
<dbReference type="InterPro" id="IPR008929">
    <property type="entry name" value="Chondroitin_lyas"/>
</dbReference>
<sequence length="981" mass="103312">MSARTSVEKARTRRRLPKLGKLSVVLALLGASLVSAQSDPYQLLRSRATAMLVLSAGAAADADVQAAINAANTSALAWWQGMNTGPARTELWNDMGALSRGSRVAASMSRLRAMAVAYAQSGASLPNGAQLLADTIAGLDWLVAKHYNPSTTYTTNWWEYEIGAPQALNDCMLALYNELGATRRASYLAAIDRFVPDPTRSLLRPTAIETGANRLDKALVVVYRGVIGQDAAKVAAGRDAISQALPYVTAGDGVYADGSFVQHGNIAYTGSYGAVAIGSLSKLLSVLEGSAWAVTDPAIANVDQWVRQAFLPVLHQGAVLDNLRGRAISRKAEELGNGRGIVRDLLALTRRSTAADAPAVLGLLKHHVQSDQRRANYFTGLTPAAITEIKALLADPTVLATPPVLQSRSYASMARGVHRRDQFLWSVAMFSPRIGSFEAGNGENPRGWYTGTGATTLLTADASQYIDGYWATVDMRRLPGVTSDGWLGTAGNFASYPNARNWVGGAALPVWGQVQGMQFDYSRLVGTEKTFSPVSGSKSWFAFGDTLIALGSAISSTGSAAVETILDNRKLINPDGSDALTLDGVAQPVGLGSDAVVGARAAYLSQPGLNTGIGYYLPELPGGPAPSLRVRRESRSGSWQDINASNPAEPLSRNYLSLALQHGVQPNGARYAYVVQPGLDANQFASYVAAPGLELLTLDANAHAAWDGRSSMGAATVWNDGVTTVNRMGQPWLCADRKSAVLLREADGQLQLALSEPTQVATGSLMLERFRPVQSVISKDAAITVLSTAPTLRLSVDLNGLQGRTLQLQAQIPASASQPANADATLRDGSYAASNFGAANTLETKNDATGYARRSLLNLPMAGLPAALRAQLRLSVSARGAASSGEIVNAVSSCSASSWSESTVNWNKQPAATQELARWNVGPAGSSQVVDITAAVQAAQAAGQASLCLLLSAPSYQGSNAWVQYRAREGGSSTAPQLNIN</sequence>
<dbReference type="SUPFAM" id="SSF48230">
    <property type="entry name" value="Chondroitin AC/alginate lyase"/>
    <property type="match status" value="1"/>
</dbReference>
<feature type="active site" evidence="6">
    <location>
        <position position="272"/>
    </location>
</feature>
<evidence type="ECO:0000256" key="4">
    <source>
        <dbReference type="ARBA" id="ARBA00022729"/>
    </source>
</evidence>
<keyword evidence="4" id="KW-0732">Signal</keyword>
<dbReference type="GO" id="GO:0005576">
    <property type="term" value="C:extracellular region"/>
    <property type="evidence" value="ECO:0007669"/>
    <property type="project" value="UniProtKB-SubCell"/>
</dbReference>
<evidence type="ECO:0000259" key="7">
    <source>
        <dbReference type="Pfam" id="PF02278"/>
    </source>
</evidence>
<dbReference type="NCBIfam" id="NF033679">
    <property type="entry name" value="DNRLRE_dom"/>
    <property type="match status" value="1"/>
</dbReference>